<feature type="domain" description="Gfo/Idh/MocA-like oxidoreductase C-terminal" evidence="2">
    <location>
        <begin position="172"/>
        <end position="349"/>
    </location>
</feature>
<reference evidence="3 4" key="1">
    <citation type="journal article" date="2023" name="G3 (Bethesda)">
        <title>A chromosome-level genome assembly of Zasmidium syzygii isolated from banana leaves.</title>
        <authorList>
            <person name="van Westerhoven A.C."/>
            <person name="Mehrabi R."/>
            <person name="Talebi R."/>
            <person name="Steentjes M.B.F."/>
            <person name="Corcolon B."/>
            <person name="Chong P.A."/>
            <person name="Kema G.H.J."/>
            <person name="Seidl M.F."/>
        </authorList>
    </citation>
    <scope>NUCLEOTIDE SEQUENCE [LARGE SCALE GENOMIC DNA]</scope>
    <source>
        <strain evidence="3 4">P124</strain>
    </source>
</reference>
<evidence type="ECO:0000313" key="3">
    <source>
        <dbReference type="EMBL" id="KAK4504826.1"/>
    </source>
</evidence>
<evidence type="ECO:0000259" key="1">
    <source>
        <dbReference type="Pfam" id="PF01408"/>
    </source>
</evidence>
<dbReference type="SUPFAM" id="SSF55347">
    <property type="entry name" value="Glyceraldehyde-3-phosphate dehydrogenase-like, C-terminal domain"/>
    <property type="match status" value="1"/>
</dbReference>
<evidence type="ECO:0008006" key="5">
    <source>
        <dbReference type="Google" id="ProtNLM"/>
    </source>
</evidence>
<gene>
    <name evidence="3" type="ORF">PRZ48_002788</name>
</gene>
<dbReference type="PANTHER" id="PTHR43377:SF1">
    <property type="entry name" value="BILIVERDIN REDUCTASE A"/>
    <property type="match status" value="1"/>
</dbReference>
<dbReference type="PANTHER" id="PTHR43377">
    <property type="entry name" value="BILIVERDIN REDUCTASE A"/>
    <property type="match status" value="1"/>
</dbReference>
<name>A0ABR0ET71_ZASCE</name>
<dbReference type="InterPro" id="IPR000683">
    <property type="entry name" value="Gfo/Idh/MocA-like_OxRdtase_N"/>
</dbReference>
<accession>A0ABR0ET71</accession>
<dbReference type="SUPFAM" id="SSF51735">
    <property type="entry name" value="NAD(P)-binding Rossmann-fold domains"/>
    <property type="match status" value="1"/>
</dbReference>
<evidence type="ECO:0000313" key="4">
    <source>
        <dbReference type="Proteomes" id="UP001305779"/>
    </source>
</evidence>
<dbReference type="Pfam" id="PF02894">
    <property type="entry name" value="GFO_IDH_MocA_C"/>
    <property type="match status" value="1"/>
</dbReference>
<proteinExistence type="predicted"/>
<dbReference type="Proteomes" id="UP001305779">
    <property type="component" value="Unassembled WGS sequence"/>
</dbReference>
<dbReference type="EMBL" id="JAXOVC010000002">
    <property type="protein sequence ID" value="KAK4504826.1"/>
    <property type="molecule type" value="Genomic_DNA"/>
</dbReference>
<evidence type="ECO:0000259" key="2">
    <source>
        <dbReference type="Pfam" id="PF02894"/>
    </source>
</evidence>
<dbReference type="InterPro" id="IPR036291">
    <property type="entry name" value="NAD(P)-bd_dom_sf"/>
</dbReference>
<dbReference type="InterPro" id="IPR004104">
    <property type="entry name" value="Gfo/Idh/MocA-like_OxRdtase_C"/>
</dbReference>
<protein>
    <recommendedName>
        <fullName evidence="5">Oxidoreductase</fullName>
    </recommendedName>
</protein>
<organism evidence="3 4">
    <name type="scientific">Zasmidium cellare</name>
    <name type="common">Wine cellar mold</name>
    <name type="synonym">Racodium cellare</name>
    <dbReference type="NCBI Taxonomy" id="395010"/>
    <lineage>
        <taxon>Eukaryota</taxon>
        <taxon>Fungi</taxon>
        <taxon>Dikarya</taxon>
        <taxon>Ascomycota</taxon>
        <taxon>Pezizomycotina</taxon>
        <taxon>Dothideomycetes</taxon>
        <taxon>Dothideomycetidae</taxon>
        <taxon>Mycosphaerellales</taxon>
        <taxon>Mycosphaerellaceae</taxon>
        <taxon>Zasmidium</taxon>
    </lineage>
</organism>
<sequence length="349" mass="38354">MDAISSSKPVTVVAIGLGQMGRSHSLAYHKSHSYRIVGLVNRSAVTLSDGLEAYPLLTSFEEALSLKPDLISINTHVDTHASYAIKALEAGCHVFVEKPLAANIEDSKQVIATARRLNKKLIIGYILRHHPSWQHFIHHARTHLGGPPYVFRMNLNQQSSGSAWSIHKKLMQTTSPVVDCGVHYIDAMLQITDSRPTQVRGMGVRLSDEIPTSQVNYGHLQVLFEDGSVGWYEAGWGPMISETAYFIKDVIGPKGSVSIIGEEGSSSADIDGHTKTARIKTHSVEKGDEVLRMDSEPGHYELCALEQGFVLQAIRGDGDLEGHWRDAVRAQMVVLAAERSMREGRAVDL</sequence>
<feature type="domain" description="Gfo/Idh/MocA-like oxidoreductase N-terminal" evidence="1">
    <location>
        <begin position="11"/>
        <end position="125"/>
    </location>
</feature>
<dbReference type="Pfam" id="PF01408">
    <property type="entry name" value="GFO_IDH_MocA"/>
    <property type="match status" value="1"/>
</dbReference>
<dbReference type="Gene3D" id="3.30.360.10">
    <property type="entry name" value="Dihydrodipicolinate Reductase, domain 2"/>
    <property type="match status" value="1"/>
</dbReference>
<dbReference type="Gene3D" id="3.40.50.720">
    <property type="entry name" value="NAD(P)-binding Rossmann-like Domain"/>
    <property type="match status" value="1"/>
</dbReference>
<keyword evidence="4" id="KW-1185">Reference proteome</keyword>
<comment type="caution">
    <text evidence="3">The sequence shown here is derived from an EMBL/GenBank/DDBJ whole genome shotgun (WGS) entry which is preliminary data.</text>
</comment>
<dbReference type="InterPro" id="IPR051450">
    <property type="entry name" value="Gfo/Idh/MocA_Oxidoreductases"/>
</dbReference>